<comment type="similarity">
    <text evidence="2 8">Belongs to the prokaryotic riboflavin transporter (P-RFT) (TC 2.A.87) family.</text>
</comment>
<dbReference type="InterPro" id="IPR025720">
    <property type="entry name" value="RibU"/>
</dbReference>
<keyword evidence="5 9" id="KW-0812">Transmembrane</keyword>
<evidence type="ECO:0000256" key="9">
    <source>
        <dbReference type="SAM" id="Phobius"/>
    </source>
</evidence>
<evidence type="ECO:0000313" key="11">
    <source>
        <dbReference type="Proteomes" id="UP000627781"/>
    </source>
</evidence>
<keyword evidence="4 8" id="KW-1003">Cell membrane</keyword>
<evidence type="ECO:0000256" key="4">
    <source>
        <dbReference type="ARBA" id="ARBA00022475"/>
    </source>
</evidence>
<keyword evidence="11" id="KW-1185">Reference proteome</keyword>
<proteinExistence type="inferred from homology"/>
<organism evidence="10 11">
    <name type="scientific">Clostridium cibarium</name>
    <dbReference type="NCBI Taxonomy" id="2762247"/>
    <lineage>
        <taxon>Bacteria</taxon>
        <taxon>Bacillati</taxon>
        <taxon>Bacillota</taxon>
        <taxon>Clostridia</taxon>
        <taxon>Eubacteriales</taxon>
        <taxon>Clostridiaceae</taxon>
        <taxon>Clostridium</taxon>
    </lineage>
</organism>
<comment type="subcellular location">
    <subcellularLocation>
        <location evidence="1">Cell membrane</location>
        <topology evidence="1">Multi-pass membrane protein</topology>
    </subcellularLocation>
</comment>
<dbReference type="PANTHER" id="PTHR38438:SF1">
    <property type="entry name" value="RIBOFLAVIN TRANSPORTER RIBU"/>
    <property type="match status" value="1"/>
</dbReference>
<evidence type="ECO:0000256" key="1">
    <source>
        <dbReference type="ARBA" id="ARBA00004651"/>
    </source>
</evidence>
<gene>
    <name evidence="10" type="ORF">H9661_16530</name>
</gene>
<protein>
    <recommendedName>
        <fullName evidence="8">Riboflavin transporter</fullName>
    </recommendedName>
</protein>
<dbReference type="Proteomes" id="UP000627781">
    <property type="component" value="Unassembled WGS sequence"/>
</dbReference>
<evidence type="ECO:0000256" key="7">
    <source>
        <dbReference type="ARBA" id="ARBA00023136"/>
    </source>
</evidence>
<evidence type="ECO:0000256" key="2">
    <source>
        <dbReference type="ARBA" id="ARBA00005540"/>
    </source>
</evidence>
<dbReference type="PIRSF" id="PIRSF037778">
    <property type="entry name" value="UCP037778_transp_RibU"/>
    <property type="match status" value="1"/>
</dbReference>
<evidence type="ECO:0000256" key="6">
    <source>
        <dbReference type="ARBA" id="ARBA00022989"/>
    </source>
</evidence>
<dbReference type="Gene3D" id="1.10.1760.20">
    <property type="match status" value="1"/>
</dbReference>
<feature type="transmembrane region" description="Helical" evidence="9">
    <location>
        <begin position="110"/>
        <end position="134"/>
    </location>
</feature>
<dbReference type="EMBL" id="JACSRA010000032">
    <property type="protein sequence ID" value="MBD7912960.1"/>
    <property type="molecule type" value="Genomic_DNA"/>
</dbReference>
<evidence type="ECO:0000256" key="3">
    <source>
        <dbReference type="ARBA" id="ARBA00022448"/>
    </source>
</evidence>
<keyword evidence="3 8" id="KW-0813">Transport</keyword>
<comment type="function">
    <text evidence="8">Probably a riboflavin-binding protein that interacts with the energy-coupling factor (ECF) ABC-transporter complex.</text>
</comment>
<keyword evidence="6 9" id="KW-1133">Transmembrane helix</keyword>
<feature type="transmembrane region" description="Helical" evidence="9">
    <location>
        <begin position="84"/>
        <end position="101"/>
    </location>
</feature>
<dbReference type="RefSeq" id="WP_191769877.1">
    <property type="nucleotide sequence ID" value="NZ_JACSRA010000032.1"/>
</dbReference>
<evidence type="ECO:0000256" key="5">
    <source>
        <dbReference type="ARBA" id="ARBA00022692"/>
    </source>
</evidence>
<dbReference type="Pfam" id="PF12822">
    <property type="entry name" value="ECF_trnsprt"/>
    <property type="match status" value="1"/>
</dbReference>
<dbReference type="InterPro" id="IPR024529">
    <property type="entry name" value="ECF_trnsprt_substrate-spec"/>
</dbReference>
<feature type="transmembrane region" description="Helical" evidence="9">
    <location>
        <begin position="154"/>
        <end position="173"/>
    </location>
</feature>
<evidence type="ECO:0000256" key="8">
    <source>
        <dbReference type="PIRNR" id="PIRNR037778"/>
    </source>
</evidence>
<feature type="transmembrane region" description="Helical" evidence="9">
    <location>
        <begin position="12"/>
        <end position="35"/>
    </location>
</feature>
<dbReference type="PANTHER" id="PTHR38438">
    <property type="entry name" value="RIBOFLAVIN TRANSPORTER RIBU"/>
    <property type="match status" value="1"/>
</dbReference>
<feature type="transmembrane region" description="Helical" evidence="9">
    <location>
        <begin position="47"/>
        <end position="72"/>
    </location>
</feature>
<name>A0ABR8PXS3_9CLOT</name>
<sequence length="193" mass="21178">MNNLNTRLNKLIKISLLSAIAVILMYIEVPILPAFGWLKMDISELPVLMGAFAFGPIAGIVIEGIKILLFLLLRGTQTGGVGEVANFIIGISFILPATIIYNRRKSKKNAVIGMIVGALFMEVFAIVANVYFLLPAYGMAMEPSQLMNYVTAGLLPFNGIKAVLVSVITFLVYKRVSVAIFKVEPEVRKTREI</sequence>
<comment type="caution">
    <text evidence="10">The sequence shown here is derived from an EMBL/GenBank/DDBJ whole genome shotgun (WGS) entry which is preliminary data.</text>
</comment>
<accession>A0ABR8PXS3</accession>
<reference evidence="10 11" key="1">
    <citation type="submission" date="2020-08" db="EMBL/GenBank/DDBJ databases">
        <title>A Genomic Blueprint of the Chicken Gut Microbiome.</title>
        <authorList>
            <person name="Gilroy R."/>
            <person name="Ravi A."/>
            <person name="Getino M."/>
            <person name="Pursley I."/>
            <person name="Horton D.L."/>
            <person name="Alikhan N.-F."/>
            <person name="Baker D."/>
            <person name="Gharbi K."/>
            <person name="Hall N."/>
            <person name="Watson M."/>
            <person name="Adriaenssens E.M."/>
            <person name="Foster-Nyarko E."/>
            <person name="Jarju S."/>
            <person name="Secka A."/>
            <person name="Antonio M."/>
            <person name="Oren A."/>
            <person name="Chaudhuri R."/>
            <person name="La Ragione R.M."/>
            <person name="Hildebrand F."/>
            <person name="Pallen M.J."/>
        </authorList>
    </citation>
    <scope>NUCLEOTIDE SEQUENCE [LARGE SCALE GENOMIC DNA]</scope>
    <source>
        <strain evidence="10 11">Sa3CVN1</strain>
    </source>
</reference>
<evidence type="ECO:0000313" key="10">
    <source>
        <dbReference type="EMBL" id="MBD7912960.1"/>
    </source>
</evidence>
<keyword evidence="7 8" id="KW-0472">Membrane</keyword>